<dbReference type="InterPro" id="IPR010838">
    <property type="entry name" value="DUF1444"/>
</dbReference>
<accession>A0A3P7PBW6</accession>
<dbReference type="Pfam" id="PF07285">
    <property type="entry name" value="DUF1444"/>
    <property type="match status" value="1"/>
</dbReference>
<name>A0A3P7PBW6_9FIRM</name>
<sequence length="254" mass="29616">MLTLENFGLKLLEDLSHTFKHAHIDKSGNHIRILCVGYIVELVIKELFVDYKTNNNYAAILDRIQDSINEFEHTDEGKIDFDKIYPLVKNHQDILDGPEWLYGPYFLNLNLCYVQETGASKKILTKHLLNEDKNISMDMIHKAAYDNLVALECILRQPDENLDIYMIYGNTYSGSLLSRNNLLDVVKSRLGETFLTAIPNADLLLFSKDTIRNAQILKEIIRRDPLPRISELLYRYDKDTFYYYDMNDILKVVK</sequence>
<gene>
    <name evidence="1" type="ORF">PATL70BA_1764</name>
</gene>
<dbReference type="KEGG" id="cbar:PATL70BA_1764"/>
<dbReference type="RefSeq" id="WP_125136927.1">
    <property type="nucleotide sequence ID" value="NZ_LR130778.1"/>
</dbReference>
<reference evidence="1 2" key="1">
    <citation type="submission" date="2018-09" db="EMBL/GenBank/DDBJ databases">
        <authorList>
            <person name="Postec A."/>
        </authorList>
    </citation>
    <scope>NUCLEOTIDE SEQUENCE [LARGE SCALE GENOMIC DNA]</scope>
    <source>
        <strain evidence="1">70B-A</strain>
    </source>
</reference>
<organism evidence="1 2">
    <name type="scientific">Petrocella atlantisensis</name>
    <dbReference type="NCBI Taxonomy" id="2173034"/>
    <lineage>
        <taxon>Bacteria</taxon>
        <taxon>Bacillati</taxon>
        <taxon>Bacillota</taxon>
        <taxon>Clostridia</taxon>
        <taxon>Lachnospirales</taxon>
        <taxon>Vallitaleaceae</taxon>
        <taxon>Petrocella</taxon>
    </lineage>
</organism>
<dbReference type="AlphaFoldDB" id="A0A3P7PBW6"/>
<dbReference type="Proteomes" id="UP000279029">
    <property type="component" value="Chromosome"/>
</dbReference>
<keyword evidence="2" id="KW-1185">Reference proteome</keyword>
<protein>
    <submittedName>
        <fullName evidence="1">Uncharacterized protein</fullName>
    </submittedName>
</protein>
<evidence type="ECO:0000313" key="1">
    <source>
        <dbReference type="EMBL" id="VDN47653.1"/>
    </source>
</evidence>
<dbReference type="EMBL" id="LR130778">
    <property type="protein sequence ID" value="VDN47653.1"/>
    <property type="molecule type" value="Genomic_DNA"/>
</dbReference>
<proteinExistence type="predicted"/>
<evidence type="ECO:0000313" key="2">
    <source>
        <dbReference type="Proteomes" id="UP000279029"/>
    </source>
</evidence>